<evidence type="ECO:0000313" key="2">
    <source>
        <dbReference type="Proteomes" id="UP000789525"/>
    </source>
</evidence>
<sequence>AEKHGRRTVLFVSLLGMALTCTLFGTSRTYSEAVVIRLLQGVFAGAVGVGRGSVASVTDPTNEGRAYAIMGFSWGLGVESPAKNYPELFGKVQLFIDYPYLLPCAVASSITLTGALLSLALGRDGSSRGGAIYLSPDKEHSPLPLSTVDEEPPSPSPLPEGLVSQLKRKASRRFSDALSRRLFENSPRSGVSVLSPLTPVIPPTKQRTMSRTSKVNGSAYGYSSSRVGSMSGARRPSFASTLRYRRYTNTSQQQRPETPSSFAQRLLLANEMNATSLADLWVQAAINVDNEEVFETDSESGASDHEEGTSNAPAPSTSRRNTGTGAHRPSIGSNTSRPGAGLRRLGIMEPAGVRRPSTGSFVPAIFSHTGVRTPPNIVPTPTPGHQTPDHHRVDMASLSTIAESRPTSDLIEEKPPSTWRMLPLLIIFQYGLLALHGITLRVAWSSHPVTLLN</sequence>
<keyword evidence="2" id="KW-1185">Reference proteome</keyword>
<accession>A0ACA9L9D8</accession>
<comment type="caution">
    <text evidence="1">The sequence shown here is derived from an EMBL/GenBank/DDBJ whole genome shotgun (WGS) entry which is preliminary data.</text>
</comment>
<name>A0ACA9L9D8_9GLOM</name>
<proteinExistence type="predicted"/>
<evidence type="ECO:0000313" key="1">
    <source>
        <dbReference type="EMBL" id="CAG8517955.1"/>
    </source>
</evidence>
<protein>
    <submittedName>
        <fullName evidence="1">2566_t:CDS:1</fullName>
    </submittedName>
</protein>
<feature type="non-terminal residue" evidence="1">
    <location>
        <position position="1"/>
    </location>
</feature>
<organism evidence="1 2">
    <name type="scientific">Acaulospora colombiana</name>
    <dbReference type="NCBI Taxonomy" id="27376"/>
    <lineage>
        <taxon>Eukaryota</taxon>
        <taxon>Fungi</taxon>
        <taxon>Fungi incertae sedis</taxon>
        <taxon>Mucoromycota</taxon>
        <taxon>Glomeromycotina</taxon>
        <taxon>Glomeromycetes</taxon>
        <taxon>Diversisporales</taxon>
        <taxon>Acaulosporaceae</taxon>
        <taxon>Acaulospora</taxon>
    </lineage>
</organism>
<dbReference type="Proteomes" id="UP000789525">
    <property type="component" value="Unassembled WGS sequence"/>
</dbReference>
<dbReference type="EMBL" id="CAJVPT010005246">
    <property type="protein sequence ID" value="CAG8517955.1"/>
    <property type="molecule type" value="Genomic_DNA"/>
</dbReference>
<reference evidence="1" key="1">
    <citation type="submission" date="2021-06" db="EMBL/GenBank/DDBJ databases">
        <authorList>
            <person name="Kallberg Y."/>
            <person name="Tangrot J."/>
            <person name="Rosling A."/>
        </authorList>
    </citation>
    <scope>NUCLEOTIDE SEQUENCE</scope>
    <source>
        <strain evidence="1">CL356</strain>
    </source>
</reference>
<gene>
    <name evidence="1" type="ORF">ACOLOM_LOCUS3522</name>
</gene>